<comment type="caution">
    <text evidence="2">The sequence shown here is derived from an EMBL/GenBank/DDBJ whole genome shotgun (WGS) entry which is preliminary data.</text>
</comment>
<evidence type="ECO:0000256" key="1">
    <source>
        <dbReference type="SAM" id="MobiDB-lite"/>
    </source>
</evidence>
<feature type="region of interest" description="Disordered" evidence="1">
    <location>
        <begin position="1"/>
        <end position="24"/>
    </location>
</feature>
<reference evidence="2 3" key="1">
    <citation type="journal article" date="2020" name="Nature">
        <title>Six reference-quality genomes reveal evolution of bat adaptations.</title>
        <authorList>
            <person name="Jebb D."/>
            <person name="Huang Z."/>
            <person name="Pippel M."/>
            <person name="Hughes G.M."/>
            <person name="Lavrichenko K."/>
            <person name="Devanna P."/>
            <person name="Winkler S."/>
            <person name="Jermiin L.S."/>
            <person name="Skirmuntt E.C."/>
            <person name="Katzourakis A."/>
            <person name="Burkitt-Gray L."/>
            <person name="Ray D.A."/>
            <person name="Sullivan K.A.M."/>
            <person name="Roscito J.G."/>
            <person name="Kirilenko B.M."/>
            <person name="Davalos L.M."/>
            <person name="Corthals A.P."/>
            <person name="Power M.L."/>
            <person name="Jones G."/>
            <person name="Ransome R.D."/>
            <person name="Dechmann D.K.N."/>
            <person name="Locatelli A.G."/>
            <person name="Puechmaille S.J."/>
            <person name="Fedrigo O."/>
            <person name="Jarvis E.D."/>
            <person name="Hiller M."/>
            <person name="Vernes S.C."/>
            <person name="Myers E.W."/>
            <person name="Teeling E.C."/>
        </authorList>
    </citation>
    <scope>NUCLEOTIDE SEQUENCE [LARGE SCALE GENOMIC DNA]</scope>
    <source>
        <strain evidence="2">MPipKuh1</strain>
        <tissue evidence="2">Flight muscle</tissue>
    </source>
</reference>
<name>A0A7J7R356_PIPKU</name>
<sequence length="145" mass="15460">MERPGPPGWGPGGRRAAVPGPRCPPSCHSALVTRVSEAVRLGDRRPALPVDAPARPHYVPTSQPHAGDGQARDRTSAPVDELPPCLEHSLLFPRPPTPTPVLAKCLLLQEALPTVHVLHGIHCTDHTCNGHRSDRSLKFLSPGAS</sequence>
<accession>A0A7J7R356</accession>
<evidence type="ECO:0000313" key="2">
    <source>
        <dbReference type="EMBL" id="KAF6270504.1"/>
    </source>
</evidence>
<dbReference type="EMBL" id="JACAGB010000102">
    <property type="protein sequence ID" value="KAF6270504.1"/>
    <property type="molecule type" value="Genomic_DNA"/>
</dbReference>
<evidence type="ECO:0000313" key="3">
    <source>
        <dbReference type="Proteomes" id="UP000558488"/>
    </source>
</evidence>
<protein>
    <submittedName>
        <fullName evidence="2">Uncharacterized protein</fullName>
    </submittedName>
</protein>
<dbReference type="Proteomes" id="UP000558488">
    <property type="component" value="Unassembled WGS sequence"/>
</dbReference>
<keyword evidence="3" id="KW-1185">Reference proteome</keyword>
<proteinExistence type="predicted"/>
<dbReference type="AlphaFoldDB" id="A0A7J7R356"/>
<organism evidence="2 3">
    <name type="scientific">Pipistrellus kuhlii</name>
    <name type="common">Kuhl's pipistrelle</name>
    <dbReference type="NCBI Taxonomy" id="59472"/>
    <lineage>
        <taxon>Eukaryota</taxon>
        <taxon>Metazoa</taxon>
        <taxon>Chordata</taxon>
        <taxon>Craniata</taxon>
        <taxon>Vertebrata</taxon>
        <taxon>Euteleostomi</taxon>
        <taxon>Mammalia</taxon>
        <taxon>Eutheria</taxon>
        <taxon>Laurasiatheria</taxon>
        <taxon>Chiroptera</taxon>
        <taxon>Yangochiroptera</taxon>
        <taxon>Vespertilionidae</taxon>
        <taxon>Pipistrellus</taxon>
    </lineage>
</organism>
<feature type="region of interest" description="Disordered" evidence="1">
    <location>
        <begin position="41"/>
        <end position="80"/>
    </location>
</feature>
<gene>
    <name evidence="2" type="ORF">mPipKuh1_007986</name>
</gene>